<keyword evidence="7" id="KW-1185">Reference proteome</keyword>
<name>A0ABY4X8B8_9SPHN</name>
<evidence type="ECO:0000256" key="3">
    <source>
        <dbReference type="ARBA" id="ARBA00023125"/>
    </source>
</evidence>
<dbReference type="InterPro" id="IPR000847">
    <property type="entry name" value="LysR_HTH_N"/>
</dbReference>
<evidence type="ECO:0000256" key="4">
    <source>
        <dbReference type="ARBA" id="ARBA00023163"/>
    </source>
</evidence>
<dbReference type="PANTHER" id="PTHR30579">
    <property type="entry name" value="TRANSCRIPTIONAL REGULATOR"/>
    <property type="match status" value="1"/>
</dbReference>
<dbReference type="InterPro" id="IPR036390">
    <property type="entry name" value="WH_DNA-bd_sf"/>
</dbReference>
<evidence type="ECO:0000313" key="6">
    <source>
        <dbReference type="EMBL" id="USI72890.1"/>
    </source>
</evidence>
<evidence type="ECO:0000259" key="5">
    <source>
        <dbReference type="PROSITE" id="PS50931"/>
    </source>
</evidence>
<evidence type="ECO:0000313" key="7">
    <source>
        <dbReference type="Proteomes" id="UP001056937"/>
    </source>
</evidence>
<protein>
    <submittedName>
        <fullName evidence="6">LysR family transcriptional regulator</fullName>
    </submittedName>
</protein>
<proteinExistence type="inferred from homology"/>
<feature type="domain" description="HTH lysR-type" evidence="5">
    <location>
        <begin position="27"/>
        <end position="84"/>
    </location>
</feature>
<dbReference type="InterPro" id="IPR005119">
    <property type="entry name" value="LysR_subst-bd"/>
</dbReference>
<dbReference type="InterPro" id="IPR050176">
    <property type="entry name" value="LTTR"/>
</dbReference>
<evidence type="ECO:0000256" key="2">
    <source>
        <dbReference type="ARBA" id="ARBA00023015"/>
    </source>
</evidence>
<dbReference type="Pfam" id="PF03466">
    <property type="entry name" value="LysR_substrate"/>
    <property type="match status" value="1"/>
</dbReference>
<dbReference type="Pfam" id="PF00126">
    <property type="entry name" value="HTH_1"/>
    <property type="match status" value="1"/>
</dbReference>
<dbReference type="SUPFAM" id="SSF53850">
    <property type="entry name" value="Periplasmic binding protein-like II"/>
    <property type="match status" value="1"/>
</dbReference>
<dbReference type="InterPro" id="IPR036388">
    <property type="entry name" value="WH-like_DNA-bd_sf"/>
</dbReference>
<evidence type="ECO:0000256" key="1">
    <source>
        <dbReference type="ARBA" id="ARBA00009437"/>
    </source>
</evidence>
<reference evidence="6" key="1">
    <citation type="journal article" date="2022" name="Toxins">
        <title>Genomic Analysis of Sphingopyxis sp. USTB-05 for Biodegrading Cyanobacterial Hepatotoxins.</title>
        <authorList>
            <person name="Liu C."/>
            <person name="Xu Q."/>
            <person name="Zhao Z."/>
            <person name="Zhang H."/>
            <person name="Liu X."/>
            <person name="Yin C."/>
            <person name="Liu Y."/>
            <person name="Yan H."/>
        </authorList>
    </citation>
    <scope>NUCLEOTIDE SEQUENCE</scope>
    <source>
        <strain evidence="6">NBD5</strain>
    </source>
</reference>
<dbReference type="Gene3D" id="3.40.190.290">
    <property type="match status" value="1"/>
</dbReference>
<gene>
    <name evidence="6" type="ORF">LHA26_16750</name>
</gene>
<dbReference type="EMBL" id="CP084930">
    <property type="protein sequence ID" value="USI72890.1"/>
    <property type="molecule type" value="Genomic_DNA"/>
</dbReference>
<dbReference type="SUPFAM" id="SSF46785">
    <property type="entry name" value="Winged helix' DNA-binding domain"/>
    <property type="match status" value="1"/>
</dbReference>
<keyword evidence="3" id="KW-0238">DNA-binding</keyword>
<dbReference type="PANTHER" id="PTHR30579:SF3">
    <property type="entry name" value="TRANSCRIPTIONAL REGULATORY PROTEIN"/>
    <property type="match status" value="1"/>
</dbReference>
<dbReference type="Proteomes" id="UP001056937">
    <property type="component" value="Chromosome 1"/>
</dbReference>
<dbReference type="Gene3D" id="1.10.10.10">
    <property type="entry name" value="Winged helix-like DNA-binding domain superfamily/Winged helix DNA-binding domain"/>
    <property type="match status" value="1"/>
</dbReference>
<dbReference type="PROSITE" id="PS50931">
    <property type="entry name" value="HTH_LYSR"/>
    <property type="match status" value="1"/>
</dbReference>
<keyword evidence="4" id="KW-0804">Transcription</keyword>
<organism evidence="6 7">
    <name type="scientific">Sphingomonas morindae</name>
    <dbReference type="NCBI Taxonomy" id="1541170"/>
    <lineage>
        <taxon>Bacteria</taxon>
        <taxon>Pseudomonadati</taxon>
        <taxon>Pseudomonadota</taxon>
        <taxon>Alphaproteobacteria</taxon>
        <taxon>Sphingomonadales</taxon>
        <taxon>Sphingomonadaceae</taxon>
        <taxon>Sphingomonas</taxon>
    </lineage>
</organism>
<keyword evidence="2" id="KW-0805">Transcription regulation</keyword>
<dbReference type="RefSeq" id="WP_252166700.1">
    <property type="nucleotide sequence ID" value="NZ_CP084930.1"/>
</dbReference>
<comment type="similarity">
    <text evidence="1">Belongs to the LysR transcriptional regulatory family.</text>
</comment>
<sequence>MTGMYGGVEHPKIRYLRSMADQKRTELDWQDVRIFVALARHGSLSAAARMLSVNHATIARRLHSLEESLGEKLVERRPEGYVLTPAGAHALEAATDMEQAAQILGRGMADGTPSGLVRINASPGLSAGFLMSRLPTLAGRYPRLDIDLAPALRSISLERHEADIAIRFEKPKDGDVIARPLTTVGYGFYGTQEACASTKAGGDPVFISFNEADAYLSGAAWLTKHFPRARVAFRAKDQFLQSIAARTGAGLALIPHFIGRADPLLRRCDLGAVPPNTEVFLLTRSRDRKNASVRIVADEIGAMFEQERELFV</sequence>
<accession>A0ABY4X8B8</accession>